<evidence type="ECO:0000259" key="11">
    <source>
        <dbReference type="Pfam" id="PF16575"/>
    </source>
</evidence>
<keyword evidence="13" id="KW-1185">Reference proteome</keyword>
<organism evidence="12 13">
    <name type="scientific">Coemansia javaensis</name>
    <dbReference type="NCBI Taxonomy" id="2761396"/>
    <lineage>
        <taxon>Eukaryota</taxon>
        <taxon>Fungi</taxon>
        <taxon>Fungi incertae sedis</taxon>
        <taxon>Zoopagomycota</taxon>
        <taxon>Kickxellomycotina</taxon>
        <taxon>Kickxellomycetes</taxon>
        <taxon>Kickxellales</taxon>
        <taxon>Kickxellaceae</taxon>
        <taxon>Coemansia</taxon>
    </lineage>
</organism>
<comment type="caution">
    <text evidence="8">Lacks conserved residue(s) required for the propagation of feature annotation.</text>
</comment>
<dbReference type="Pfam" id="PF06807">
    <property type="entry name" value="Clp1"/>
    <property type="match status" value="1"/>
</dbReference>
<evidence type="ECO:0000256" key="3">
    <source>
        <dbReference type="ARBA" id="ARBA00019824"/>
    </source>
</evidence>
<evidence type="ECO:0000259" key="9">
    <source>
        <dbReference type="Pfam" id="PF06807"/>
    </source>
</evidence>
<dbReference type="HAMAP" id="MF_03035">
    <property type="entry name" value="Clp1"/>
    <property type="match status" value="1"/>
</dbReference>
<evidence type="ECO:0000256" key="5">
    <source>
        <dbReference type="ARBA" id="ARBA00022741"/>
    </source>
</evidence>
<evidence type="ECO:0000256" key="2">
    <source>
        <dbReference type="ARBA" id="ARBA00018706"/>
    </source>
</evidence>
<dbReference type="InterPro" id="IPR010655">
    <property type="entry name" value="Clp1_C"/>
</dbReference>
<dbReference type="GO" id="GO:0005849">
    <property type="term" value="C:mRNA cleavage factor complex"/>
    <property type="evidence" value="ECO:0007669"/>
    <property type="project" value="UniProtKB-UniRule"/>
</dbReference>
<dbReference type="Gene3D" id="2.40.30.330">
    <property type="entry name" value="Pre-mRNA cleavage complex subunit Clp1, C-terminal domain"/>
    <property type="match status" value="1"/>
</dbReference>
<dbReference type="GO" id="GO:0051731">
    <property type="term" value="F:polynucleotide 5'-hydroxyl-kinase activity"/>
    <property type="evidence" value="ECO:0007669"/>
    <property type="project" value="InterPro"/>
</dbReference>
<dbReference type="Gene3D" id="2.60.120.1030">
    <property type="entry name" value="Clp1, DNA binding domain"/>
    <property type="match status" value="1"/>
</dbReference>
<comment type="similarity">
    <text evidence="8">Belongs to the Clp1 family. Clp1 subfamily.</text>
</comment>
<evidence type="ECO:0000256" key="7">
    <source>
        <dbReference type="ARBA" id="ARBA00023242"/>
    </source>
</evidence>
<evidence type="ECO:0000256" key="8">
    <source>
        <dbReference type="HAMAP-Rule" id="MF_03035"/>
    </source>
</evidence>
<dbReference type="InterPro" id="IPR028606">
    <property type="entry name" value="Clp1"/>
</dbReference>
<dbReference type="GO" id="GO:0031124">
    <property type="term" value="P:mRNA 3'-end processing"/>
    <property type="evidence" value="ECO:0007669"/>
    <property type="project" value="UniProtKB-UniRule"/>
</dbReference>
<dbReference type="SUPFAM" id="SSF52540">
    <property type="entry name" value="P-loop containing nucleoside triphosphate hydrolases"/>
    <property type="match status" value="2"/>
</dbReference>
<keyword evidence="12" id="KW-0808">Transferase</keyword>
<feature type="domain" description="Clp1 P-loop" evidence="11">
    <location>
        <begin position="109"/>
        <end position="306"/>
    </location>
</feature>
<feature type="binding site" evidence="8">
    <location>
        <position position="15"/>
    </location>
    <ligand>
        <name>ATP</name>
        <dbReference type="ChEBI" id="CHEBI:30616"/>
    </ligand>
</feature>
<keyword evidence="5 8" id="KW-0547">Nucleotide-binding</keyword>
<keyword evidence="7 8" id="KW-0539">Nucleus</keyword>
<dbReference type="EMBL" id="JANBUL010000068">
    <property type="protein sequence ID" value="KAJ2782615.1"/>
    <property type="molecule type" value="Genomic_DNA"/>
</dbReference>
<dbReference type="InterPro" id="IPR027417">
    <property type="entry name" value="P-loop_NTPase"/>
</dbReference>
<sequence>MADTAREWVLKAGEELRFEVDFRRTVSVRLRAGHAEYFGAELGPEATYEFSGENGAIFSWEGCTLAVAGECASAYVAGETPMVAYINVHMALQQQRRRQGAAPRVMVVGPADCGKTSLARLLLNYAARQGEAPLFVDLDPASASVTVPGTLSATAITKTVDIECGFMGHAASSSAGPPEAPLVWHFGHEDPAANPRLFCALVDRAAAAVDRRLAADARAGAAGIVVDTRGSSDAGRDPAVLHAIEALRINVLAVVGNERMYSALETQLAGRGIAVLRLPRSGGAVDRSPAFRQLLNAKVVRQYFYGTPRDEAASFSTVVNFDDIAVLRVGEDAVAPSSTLPLGEARRPAATTVVPVALDESLVHSILAVTDAPRPASDDDDATAAEKMAVDAPADALVGIQAIGFVSVTRVEMDRRRLIVVSPVAGRLQKHVLLHGDTKWMETA</sequence>
<proteinExistence type="inferred from homology"/>
<reference evidence="12" key="1">
    <citation type="submission" date="2022-07" db="EMBL/GenBank/DDBJ databases">
        <title>Phylogenomic reconstructions and comparative analyses of Kickxellomycotina fungi.</title>
        <authorList>
            <person name="Reynolds N.K."/>
            <person name="Stajich J.E."/>
            <person name="Barry K."/>
            <person name="Grigoriev I.V."/>
            <person name="Crous P."/>
            <person name="Smith M.E."/>
        </authorList>
    </citation>
    <scope>NUCLEOTIDE SEQUENCE</scope>
    <source>
        <strain evidence="12">NBRC 105414</strain>
    </source>
</reference>
<feature type="binding site" evidence="8">
    <location>
        <begin position="112"/>
        <end position="117"/>
    </location>
    <ligand>
        <name>ATP</name>
        <dbReference type="ChEBI" id="CHEBI:30616"/>
    </ligand>
</feature>
<keyword evidence="4 8" id="KW-0507">mRNA processing</keyword>
<comment type="subcellular location">
    <subcellularLocation>
        <location evidence="1 8">Nucleus</location>
    </subcellularLocation>
</comment>
<dbReference type="AlphaFoldDB" id="A0A9W8LI44"/>
<dbReference type="InterPro" id="IPR032319">
    <property type="entry name" value="CLP1_P"/>
</dbReference>
<dbReference type="InterPro" id="IPR045116">
    <property type="entry name" value="Clp1/Grc3"/>
</dbReference>
<dbReference type="Proteomes" id="UP001140217">
    <property type="component" value="Unassembled WGS sequence"/>
</dbReference>
<dbReference type="FunFam" id="2.60.120.1030:FF:000001">
    <property type="entry name" value="Protein CLP1 homolog 5"/>
    <property type="match status" value="1"/>
</dbReference>
<dbReference type="InterPro" id="IPR032324">
    <property type="entry name" value="Clp1_N"/>
</dbReference>
<keyword evidence="6 8" id="KW-0067">ATP-binding</keyword>
<feature type="domain" description="Clp1 N-terminal" evidence="10">
    <location>
        <begin position="10"/>
        <end position="98"/>
    </location>
</feature>
<gene>
    <name evidence="8 12" type="primary">CLP1</name>
    <name evidence="12" type="ORF">H4R18_002183</name>
</gene>
<dbReference type="PANTHER" id="PTHR12755:SF6">
    <property type="entry name" value="POLYRIBONUCLEOTIDE 5'-HYDROXYL-KINASE CLP1"/>
    <property type="match status" value="1"/>
</dbReference>
<dbReference type="Pfam" id="PF16575">
    <property type="entry name" value="CLP1_P"/>
    <property type="match status" value="1"/>
</dbReference>
<evidence type="ECO:0000256" key="1">
    <source>
        <dbReference type="ARBA" id="ARBA00004123"/>
    </source>
</evidence>
<protein>
    <recommendedName>
        <fullName evidence="3">Polynucleotide 5'-hydroxyl-kinase GRC3</fullName>
    </recommendedName>
    <alternativeName>
        <fullName evidence="2">Polynucleotide 5'-hydroxyl-kinase grc3</fullName>
    </alternativeName>
</protein>
<evidence type="ECO:0000256" key="6">
    <source>
        <dbReference type="ARBA" id="ARBA00022840"/>
    </source>
</evidence>
<dbReference type="Pfam" id="PF16573">
    <property type="entry name" value="CLP1_N"/>
    <property type="match status" value="1"/>
</dbReference>
<dbReference type="GO" id="GO:0006388">
    <property type="term" value="P:tRNA splicing, via endonucleolytic cleavage and ligation"/>
    <property type="evidence" value="ECO:0007669"/>
    <property type="project" value="TreeGrafter"/>
</dbReference>
<evidence type="ECO:0000256" key="4">
    <source>
        <dbReference type="ARBA" id="ARBA00022664"/>
    </source>
</evidence>
<dbReference type="PANTHER" id="PTHR12755">
    <property type="entry name" value="CLEAVAGE/POLYADENYLATION FACTOR IA SUBUNIT CLP1P"/>
    <property type="match status" value="1"/>
</dbReference>
<feature type="domain" description="Clp1 C-terminal" evidence="9">
    <location>
        <begin position="315"/>
        <end position="442"/>
    </location>
</feature>
<evidence type="ECO:0000313" key="12">
    <source>
        <dbReference type="EMBL" id="KAJ2782615.1"/>
    </source>
</evidence>
<dbReference type="Gene3D" id="3.40.50.300">
    <property type="entry name" value="P-loop containing nucleotide triphosphate hydrolases"/>
    <property type="match status" value="1"/>
</dbReference>
<accession>A0A9W8LI44</accession>
<dbReference type="OrthoDB" id="258143at2759"/>
<evidence type="ECO:0000259" key="10">
    <source>
        <dbReference type="Pfam" id="PF16573"/>
    </source>
</evidence>
<comment type="subunit">
    <text evidence="8">Component of a pre-mRNA cleavage factor complex. Interacts directly with PCF11.</text>
</comment>
<comment type="caution">
    <text evidence="12">The sequence shown here is derived from an EMBL/GenBank/DDBJ whole genome shotgun (WGS) entry which is preliminary data.</text>
</comment>
<evidence type="ECO:0000313" key="13">
    <source>
        <dbReference type="Proteomes" id="UP001140217"/>
    </source>
</evidence>
<dbReference type="InterPro" id="IPR038238">
    <property type="entry name" value="Clp1_C_sf"/>
</dbReference>
<name>A0A9W8LI44_9FUNG</name>
<dbReference type="GO" id="GO:0005524">
    <property type="term" value="F:ATP binding"/>
    <property type="evidence" value="ECO:0007669"/>
    <property type="project" value="UniProtKB-UniRule"/>
</dbReference>
<comment type="function">
    <text evidence="8">Required for endonucleolytic cleavage during polyadenylation-dependent pre-mRNA 3'-end formation.</text>
</comment>
<dbReference type="InterPro" id="IPR038239">
    <property type="entry name" value="Clp1_N_sf"/>
</dbReference>